<evidence type="ECO:0000256" key="5">
    <source>
        <dbReference type="SAM" id="Phobius"/>
    </source>
</evidence>
<feature type="transmembrane region" description="Helical" evidence="5">
    <location>
        <begin position="79"/>
        <end position="100"/>
    </location>
</feature>
<dbReference type="PANTHER" id="PTHR11860">
    <property type="entry name" value="POLYMERIC-IMMUNOGLOBULIN RECEPTOR"/>
    <property type="match status" value="1"/>
</dbReference>
<dbReference type="Gene3D" id="2.60.40.10">
    <property type="entry name" value="Immunoglobulins"/>
    <property type="match status" value="1"/>
</dbReference>
<reference evidence="6 7" key="1">
    <citation type="submission" date="2024-09" db="EMBL/GenBank/DDBJ databases">
        <title>A chromosome-level genome assembly of Gray's grenadier anchovy, Coilia grayii.</title>
        <authorList>
            <person name="Fu Z."/>
        </authorList>
    </citation>
    <scope>NUCLEOTIDE SEQUENCE [LARGE SCALE GENOMIC DNA]</scope>
    <source>
        <strain evidence="6">G4</strain>
        <tissue evidence="6">Muscle</tissue>
    </source>
</reference>
<keyword evidence="3 5" id="KW-0472">Membrane</keyword>
<dbReference type="GO" id="GO:0016020">
    <property type="term" value="C:membrane"/>
    <property type="evidence" value="ECO:0007669"/>
    <property type="project" value="UniProtKB-SubCell"/>
</dbReference>
<dbReference type="SUPFAM" id="SSF48726">
    <property type="entry name" value="Immunoglobulin"/>
    <property type="match status" value="1"/>
</dbReference>
<feature type="compositionally biased region" description="Polar residues" evidence="4">
    <location>
        <begin position="190"/>
        <end position="216"/>
    </location>
</feature>
<accession>A0ABD1JGE0</accession>
<keyword evidence="5" id="KW-1133">Transmembrane helix</keyword>
<dbReference type="InterPro" id="IPR050671">
    <property type="entry name" value="CD300_family_receptors"/>
</dbReference>
<evidence type="ECO:0000313" key="6">
    <source>
        <dbReference type="EMBL" id="KAL2086227.1"/>
    </source>
</evidence>
<name>A0ABD1JGE0_9TELE</name>
<dbReference type="InterPro" id="IPR036179">
    <property type="entry name" value="Ig-like_dom_sf"/>
</dbReference>
<comment type="subcellular location">
    <subcellularLocation>
        <location evidence="1">Membrane</location>
    </subcellularLocation>
</comment>
<keyword evidence="2 5" id="KW-0812">Transmembrane</keyword>
<dbReference type="AlphaFoldDB" id="A0ABD1JGE0"/>
<proteinExistence type="predicted"/>
<dbReference type="PANTHER" id="PTHR11860:SF118">
    <property type="entry name" value="CMRF35-LIKE MOLECULE 3-RELATED"/>
    <property type="match status" value="1"/>
</dbReference>
<evidence type="ECO:0000256" key="1">
    <source>
        <dbReference type="ARBA" id="ARBA00004370"/>
    </source>
</evidence>
<feature type="region of interest" description="Disordered" evidence="4">
    <location>
        <begin position="144"/>
        <end position="223"/>
    </location>
</feature>
<protein>
    <submittedName>
        <fullName evidence="6">Uncharacterized protein</fullName>
    </submittedName>
</protein>
<feature type="region of interest" description="Disordered" evidence="4">
    <location>
        <begin position="1"/>
        <end position="21"/>
    </location>
</feature>
<evidence type="ECO:0000313" key="7">
    <source>
        <dbReference type="Proteomes" id="UP001591681"/>
    </source>
</evidence>
<sequence>MSACPELASSLSPSRPGSKYSLVDDTQEHVTTVTIRKLTAEDDGVYWCGTRTGGVLGGIAMTTELRLHVTGGTSAKPSIVLAVLLPLILVALVLITVLIFRCRAKQRQLCTTNLTAQGSKASPSACDYDDVDAAVQMEDLYENVDPAGLEPDPPRRDAGDETKATGSQTPGNVYQALDPTRPDAGDDTEPTGSQSAGNVYQSLDPSTFLEDSQYQTRDTKLNE</sequence>
<evidence type="ECO:0000256" key="4">
    <source>
        <dbReference type="SAM" id="MobiDB-lite"/>
    </source>
</evidence>
<dbReference type="Proteomes" id="UP001591681">
    <property type="component" value="Unassembled WGS sequence"/>
</dbReference>
<evidence type="ECO:0000256" key="3">
    <source>
        <dbReference type="ARBA" id="ARBA00023136"/>
    </source>
</evidence>
<organism evidence="6 7">
    <name type="scientific">Coilia grayii</name>
    <name type="common">Gray's grenadier anchovy</name>
    <dbReference type="NCBI Taxonomy" id="363190"/>
    <lineage>
        <taxon>Eukaryota</taxon>
        <taxon>Metazoa</taxon>
        <taxon>Chordata</taxon>
        <taxon>Craniata</taxon>
        <taxon>Vertebrata</taxon>
        <taxon>Euteleostomi</taxon>
        <taxon>Actinopterygii</taxon>
        <taxon>Neopterygii</taxon>
        <taxon>Teleostei</taxon>
        <taxon>Clupei</taxon>
        <taxon>Clupeiformes</taxon>
        <taxon>Clupeoidei</taxon>
        <taxon>Engraulidae</taxon>
        <taxon>Coilinae</taxon>
        <taxon>Coilia</taxon>
    </lineage>
</organism>
<feature type="compositionally biased region" description="Basic and acidic residues" evidence="4">
    <location>
        <begin position="152"/>
        <end position="163"/>
    </location>
</feature>
<dbReference type="EMBL" id="JBHFQA010000015">
    <property type="protein sequence ID" value="KAL2086227.1"/>
    <property type="molecule type" value="Genomic_DNA"/>
</dbReference>
<evidence type="ECO:0000256" key="2">
    <source>
        <dbReference type="ARBA" id="ARBA00022692"/>
    </source>
</evidence>
<keyword evidence="7" id="KW-1185">Reference proteome</keyword>
<gene>
    <name evidence="6" type="ORF">ACEWY4_017286</name>
</gene>
<dbReference type="InterPro" id="IPR013783">
    <property type="entry name" value="Ig-like_fold"/>
</dbReference>
<comment type="caution">
    <text evidence="6">The sequence shown here is derived from an EMBL/GenBank/DDBJ whole genome shotgun (WGS) entry which is preliminary data.</text>
</comment>